<keyword evidence="2" id="KW-1185">Reference proteome</keyword>
<dbReference type="AlphaFoldDB" id="L8X018"/>
<proteinExistence type="predicted"/>
<dbReference type="EMBL" id="AFRT01000963">
    <property type="protein sequence ID" value="ELU41964.1"/>
    <property type="molecule type" value="Genomic_DNA"/>
</dbReference>
<organism evidence="1 2">
    <name type="scientific">Thanatephorus cucumeris (strain AG1-IA)</name>
    <name type="common">Rice sheath blight fungus</name>
    <name type="synonym">Rhizoctonia solani</name>
    <dbReference type="NCBI Taxonomy" id="983506"/>
    <lineage>
        <taxon>Eukaryota</taxon>
        <taxon>Fungi</taxon>
        <taxon>Dikarya</taxon>
        <taxon>Basidiomycota</taxon>
        <taxon>Agaricomycotina</taxon>
        <taxon>Agaricomycetes</taxon>
        <taxon>Cantharellales</taxon>
        <taxon>Ceratobasidiaceae</taxon>
        <taxon>Rhizoctonia</taxon>
        <taxon>Rhizoctonia solani AG-1</taxon>
    </lineage>
</organism>
<gene>
    <name evidence="1" type="ORF">AG1IA_04005</name>
</gene>
<dbReference type="HOGENOM" id="CLU_2924332_0_0_1"/>
<comment type="caution">
    <text evidence="1">The sequence shown here is derived from an EMBL/GenBank/DDBJ whole genome shotgun (WGS) entry which is preliminary data.</text>
</comment>
<reference evidence="1 2" key="1">
    <citation type="journal article" date="2013" name="Nat. Commun.">
        <title>The evolution and pathogenic mechanisms of the rice sheath blight pathogen.</title>
        <authorList>
            <person name="Zheng A."/>
            <person name="Lin R."/>
            <person name="Xu L."/>
            <person name="Qin P."/>
            <person name="Tang C."/>
            <person name="Ai P."/>
            <person name="Zhang D."/>
            <person name="Liu Y."/>
            <person name="Sun Z."/>
            <person name="Feng H."/>
            <person name="Wang Y."/>
            <person name="Chen Y."/>
            <person name="Liang X."/>
            <person name="Fu R."/>
            <person name="Li Q."/>
            <person name="Zhang J."/>
            <person name="Yu X."/>
            <person name="Xie Z."/>
            <person name="Ding L."/>
            <person name="Guan P."/>
            <person name="Tang J."/>
            <person name="Liang Y."/>
            <person name="Wang S."/>
            <person name="Deng Q."/>
            <person name="Li S."/>
            <person name="Zhu J."/>
            <person name="Wang L."/>
            <person name="Liu H."/>
            <person name="Li P."/>
        </authorList>
    </citation>
    <scope>NUCLEOTIDE SEQUENCE [LARGE SCALE GENOMIC DNA]</scope>
    <source>
        <strain evidence="2">AG-1 IA</strain>
    </source>
</reference>
<evidence type="ECO:0000313" key="2">
    <source>
        <dbReference type="Proteomes" id="UP000011668"/>
    </source>
</evidence>
<accession>L8X018</accession>
<name>L8X018_THACA</name>
<evidence type="ECO:0000313" key="1">
    <source>
        <dbReference type="EMBL" id="ELU41964.1"/>
    </source>
</evidence>
<dbReference type="Proteomes" id="UP000011668">
    <property type="component" value="Unassembled WGS sequence"/>
</dbReference>
<sequence length="61" mass="6885">MAVWLNIYIPAAVADTNCIQSEKRKRSDWVIVCKLGARSRERRGALQLSSPPYTQPISEPL</sequence>
<protein>
    <submittedName>
        <fullName evidence="1">Uncharacterized protein</fullName>
    </submittedName>
</protein>